<evidence type="ECO:0000259" key="1">
    <source>
        <dbReference type="Pfam" id="PF01433"/>
    </source>
</evidence>
<dbReference type="Pfam" id="PF01433">
    <property type="entry name" value="Peptidase_M1"/>
    <property type="match status" value="1"/>
</dbReference>
<protein>
    <recommendedName>
        <fullName evidence="1">Peptidase M1 membrane alanine aminopeptidase domain-containing protein</fullName>
    </recommendedName>
</protein>
<dbReference type="GO" id="GO:0043171">
    <property type="term" value="P:peptide catabolic process"/>
    <property type="evidence" value="ECO:0007669"/>
    <property type="project" value="TreeGrafter"/>
</dbReference>
<dbReference type="Gene3D" id="1.10.390.10">
    <property type="entry name" value="Neutral Protease Domain 2"/>
    <property type="match status" value="1"/>
</dbReference>
<name>A0AAN5ID76_9BILA</name>
<dbReference type="SUPFAM" id="SSF55486">
    <property type="entry name" value="Metalloproteases ('zincins'), catalytic domain"/>
    <property type="match status" value="1"/>
</dbReference>
<dbReference type="Proteomes" id="UP001328107">
    <property type="component" value="Unassembled WGS sequence"/>
</dbReference>
<dbReference type="EMBL" id="BTRK01000006">
    <property type="protein sequence ID" value="GMR61992.1"/>
    <property type="molecule type" value="Genomic_DNA"/>
</dbReference>
<reference evidence="3" key="1">
    <citation type="submission" date="2022-10" db="EMBL/GenBank/DDBJ databases">
        <title>Genome assembly of Pristionchus species.</title>
        <authorList>
            <person name="Yoshida K."/>
            <person name="Sommer R.J."/>
        </authorList>
    </citation>
    <scope>NUCLEOTIDE SEQUENCE [LARGE SCALE GENOMIC DNA]</scope>
    <source>
        <strain evidence="3">RS5460</strain>
    </source>
</reference>
<proteinExistence type="predicted"/>
<dbReference type="GO" id="GO:0006508">
    <property type="term" value="P:proteolysis"/>
    <property type="evidence" value="ECO:0007669"/>
    <property type="project" value="TreeGrafter"/>
</dbReference>
<dbReference type="GO" id="GO:0005615">
    <property type="term" value="C:extracellular space"/>
    <property type="evidence" value="ECO:0007669"/>
    <property type="project" value="TreeGrafter"/>
</dbReference>
<dbReference type="PANTHER" id="PTHR11533:SF299">
    <property type="entry name" value="AMINOPEPTIDASE"/>
    <property type="match status" value="1"/>
</dbReference>
<dbReference type="AlphaFoldDB" id="A0AAN5ID76"/>
<dbReference type="GO" id="GO:0042277">
    <property type="term" value="F:peptide binding"/>
    <property type="evidence" value="ECO:0007669"/>
    <property type="project" value="TreeGrafter"/>
</dbReference>
<dbReference type="GO" id="GO:0016020">
    <property type="term" value="C:membrane"/>
    <property type="evidence" value="ECO:0007669"/>
    <property type="project" value="TreeGrafter"/>
</dbReference>
<dbReference type="InterPro" id="IPR050344">
    <property type="entry name" value="Peptidase_M1_aminopeptidases"/>
</dbReference>
<dbReference type="InterPro" id="IPR027268">
    <property type="entry name" value="Peptidase_M4/M1_CTD_sf"/>
</dbReference>
<gene>
    <name evidence="2" type="ORF">PMAYCL1PPCAC_32188</name>
</gene>
<comment type="caution">
    <text evidence="2">The sequence shown here is derived from an EMBL/GenBank/DDBJ whole genome shotgun (WGS) entry which is preliminary data.</text>
</comment>
<accession>A0AAN5ID76</accession>
<organism evidence="2 3">
    <name type="scientific">Pristionchus mayeri</name>
    <dbReference type="NCBI Taxonomy" id="1317129"/>
    <lineage>
        <taxon>Eukaryota</taxon>
        <taxon>Metazoa</taxon>
        <taxon>Ecdysozoa</taxon>
        <taxon>Nematoda</taxon>
        <taxon>Chromadorea</taxon>
        <taxon>Rhabditida</taxon>
        <taxon>Rhabditina</taxon>
        <taxon>Diplogasteromorpha</taxon>
        <taxon>Diplogasteroidea</taxon>
        <taxon>Neodiplogasteridae</taxon>
        <taxon>Pristionchus</taxon>
    </lineage>
</organism>
<dbReference type="InterPro" id="IPR014782">
    <property type="entry name" value="Peptidase_M1_dom"/>
</dbReference>
<feature type="non-terminal residue" evidence="2">
    <location>
        <position position="1"/>
    </location>
</feature>
<dbReference type="GO" id="GO:0005737">
    <property type="term" value="C:cytoplasm"/>
    <property type="evidence" value="ECO:0007669"/>
    <property type="project" value="TreeGrafter"/>
</dbReference>
<dbReference type="GO" id="GO:0008270">
    <property type="term" value="F:zinc ion binding"/>
    <property type="evidence" value="ECO:0007669"/>
    <property type="project" value="InterPro"/>
</dbReference>
<feature type="domain" description="Peptidase M1 membrane alanine aminopeptidase" evidence="1">
    <location>
        <begin position="1"/>
        <end position="135"/>
    </location>
</feature>
<dbReference type="GO" id="GO:0070006">
    <property type="term" value="F:metalloaminopeptidase activity"/>
    <property type="evidence" value="ECO:0007669"/>
    <property type="project" value="TreeGrafter"/>
</dbReference>
<keyword evidence="3" id="KW-1185">Reference proteome</keyword>
<sequence length="142" mass="16729">QYFGNLVTLSSWTDIWVNEGFATLLETDFHPKSTFDRHMKFSSYHALPIHSYGMYASSIDIENSFIVHSRIHYQKAAQFLRMIRKFVGETVFDRAIHKYLLDNSYGNGDAPKIIRYLLDAYEGDREQLKKILLEWIYQVVLL</sequence>
<evidence type="ECO:0000313" key="2">
    <source>
        <dbReference type="EMBL" id="GMR61992.1"/>
    </source>
</evidence>
<evidence type="ECO:0000313" key="3">
    <source>
        <dbReference type="Proteomes" id="UP001328107"/>
    </source>
</evidence>
<dbReference type="PANTHER" id="PTHR11533">
    <property type="entry name" value="PROTEASE M1 ZINC METALLOPROTEASE"/>
    <property type="match status" value="1"/>
</dbReference>